<proteinExistence type="predicted"/>
<feature type="region of interest" description="Disordered" evidence="5">
    <location>
        <begin position="232"/>
        <end position="253"/>
    </location>
</feature>
<keyword evidence="6" id="KW-1133">Transmembrane helix</keyword>
<dbReference type="InterPro" id="IPR009056">
    <property type="entry name" value="Cyt_c-like_dom"/>
</dbReference>
<feature type="signal peptide" evidence="7">
    <location>
        <begin position="1"/>
        <end position="22"/>
    </location>
</feature>
<dbReference type="InterPro" id="IPR036909">
    <property type="entry name" value="Cyt_c-like_dom_sf"/>
</dbReference>
<dbReference type="OrthoDB" id="9779283at2"/>
<dbReference type="AlphaFoldDB" id="A0A0S7BJB2"/>
<dbReference type="STRING" id="360412.LARV_01771"/>
<keyword evidence="2 4" id="KW-0479">Metal-binding</keyword>
<reference evidence="9" key="1">
    <citation type="submission" date="2015-07" db="EMBL/GenBank/DDBJ databases">
        <title>Draft Genome Sequences of Anaerolinea thermolimosa IMO-1, Bellilinea caldifistulae GOMI-1, Leptolinea tardivitalis YMTK-2, Levilinea saccharolytica KIBI-1,Longilinea arvoryzae KOME-1, Previously Described as Members of the Anaerolineaceae (Chloroflexi).</title>
        <authorList>
            <person name="Sekiguchi Y."/>
            <person name="Ohashi A."/>
            <person name="Matsuura N."/>
            <person name="Tourlousse M.D."/>
        </authorList>
    </citation>
    <scope>NUCLEOTIDE SEQUENCE [LARGE SCALE GENOMIC DNA]</scope>
    <source>
        <strain evidence="9">KOME-1</strain>
    </source>
</reference>
<evidence type="ECO:0000256" key="6">
    <source>
        <dbReference type="SAM" id="Phobius"/>
    </source>
</evidence>
<dbReference type="PROSITE" id="PS51007">
    <property type="entry name" value="CYTC"/>
    <property type="match status" value="1"/>
</dbReference>
<organism evidence="9">
    <name type="scientific">Longilinea arvoryzae</name>
    <dbReference type="NCBI Taxonomy" id="360412"/>
    <lineage>
        <taxon>Bacteria</taxon>
        <taxon>Bacillati</taxon>
        <taxon>Chloroflexota</taxon>
        <taxon>Anaerolineae</taxon>
        <taxon>Anaerolineales</taxon>
        <taxon>Anaerolineaceae</taxon>
        <taxon>Longilinea</taxon>
    </lineage>
</organism>
<sequence length="640" mass="68740">MKRSFIFSAIIALVFLSACSLAEDVTPPPDYQAPTPSSVETVYPIVPPDPERGAEIFAEKCAPCHGDVGRGNGTMASNLSVEVPAIGRSEVALGARPVEWYAVVTNGRMERSMPPFNSLTDRDRWDVVAYALSLHVTQGELDSARVLYEQACQSCHGVQGKGDGAQAAGMTVPDWSQPERLALRSEEELFQTITTGAGEMPAYRDTLTDAQRLGLAAYVRSLTFASPGIRAEAAPTTTPEPTLTPTVKPSLSSMGATPLGSTTATLEVTPDQPQKTTIFGTLKNASGGGFPDGLEATLHAYDDMQAAFTLTAPVKADGSYQFTDVELADNRVFMVTVNVEGVDYNSDPLHSKDISVDQAPELPITIYEVSNDVALLRGDRLHVFFDFTDPKMVQVVELMIFSNPSQQVVAPAAGSTTLLNFKLPAGATDIQFQDGTLGDGTYIQTADGFGVAQAYTPAEGYQVLFAYNLPYTHKGDFELDVPIDVAEAIVMLPQQGVRMKSSQLTDAGSRTVQDIDLELFTGANLSPTSPLKLSLSGRPRQGAQVSSGSTTTLVIGIGAFGLVGAAAGIYFLRRRKARNSHQIEILKDETPETLMDAIIALDDQRRTGELNEEAYLSRRSELKQRLEQALNSKDPGKGAE</sequence>
<evidence type="ECO:0000256" key="5">
    <source>
        <dbReference type="SAM" id="MobiDB-lite"/>
    </source>
</evidence>
<keyword evidence="3 4" id="KW-0408">Iron</keyword>
<dbReference type="EMBL" id="DF967972">
    <property type="protein sequence ID" value="GAP14011.1"/>
    <property type="molecule type" value="Genomic_DNA"/>
</dbReference>
<evidence type="ECO:0000256" key="4">
    <source>
        <dbReference type="PROSITE-ProRule" id="PRU00433"/>
    </source>
</evidence>
<dbReference type="PANTHER" id="PTHR35008:SF8">
    <property type="entry name" value="ALCOHOL DEHYDROGENASE CYTOCHROME C SUBUNIT"/>
    <property type="match status" value="1"/>
</dbReference>
<evidence type="ECO:0000313" key="10">
    <source>
        <dbReference type="Proteomes" id="UP000055060"/>
    </source>
</evidence>
<keyword evidence="6" id="KW-0812">Transmembrane</keyword>
<protein>
    <submittedName>
        <fullName evidence="9">Cytochrome c, mono-and diheme variants</fullName>
    </submittedName>
</protein>
<feature type="compositionally biased region" description="Low complexity" evidence="5">
    <location>
        <begin position="232"/>
        <end position="246"/>
    </location>
</feature>
<evidence type="ECO:0000256" key="7">
    <source>
        <dbReference type="SAM" id="SignalP"/>
    </source>
</evidence>
<feature type="domain" description="Cytochrome c" evidence="8">
    <location>
        <begin position="48"/>
        <end position="223"/>
    </location>
</feature>
<dbReference type="SUPFAM" id="SSF46626">
    <property type="entry name" value="Cytochrome c"/>
    <property type="match status" value="2"/>
</dbReference>
<accession>A0A0S7BJB2</accession>
<evidence type="ECO:0000256" key="3">
    <source>
        <dbReference type="ARBA" id="ARBA00023004"/>
    </source>
</evidence>
<dbReference type="GO" id="GO:0046872">
    <property type="term" value="F:metal ion binding"/>
    <property type="evidence" value="ECO:0007669"/>
    <property type="project" value="UniProtKB-KW"/>
</dbReference>
<evidence type="ECO:0000313" key="9">
    <source>
        <dbReference type="EMBL" id="GAP14011.1"/>
    </source>
</evidence>
<keyword evidence="1 4" id="KW-0349">Heme</keyword>
<keyword evidence="10" id="KW-1185">Reference proteome</keyword>
<dbReference type="Gene3D" id="1.10.760.10">
    <property type="entry name" value="Cytochrome c-like domain"/>
    <property type="match status" value="2"/>
</dbReference>
<name>A0A0S7BJB2_9CHLR</name>
<dbReference type="Proteomes" id="UP000055060">
    <property type="component" value="Unassembled WGS sequence"/>
</dbReference>
<keyword evidence="6" id="KW-0472">Membrane</keyword>
<dbReference type="InterPro" id="IPR051459">
    <property type="entry name" value="Cytochrome_c-type_DH"/>
</dbReference>
<dbReference type="GO" id="GO:0009055">
    <property type="term" value="F:electron transfer activity"/>
    <property type="evidence" value="ECO:0007669"/>
    <property type="project" value="InterPro"/>
</dbReference>
<dbReference type="PROSITE" id="PS51257">
    <property type="entry name" value="PROKAR_LIPOPROTEIN"/>
    <property type="match status" value="1"/>
</dbReference>
<dbReference type="RefSeq" id="WP_075073302.1">
    <property type="nucleotide sequence ID" value="NZ_DF967972.1"/>
</dbReference>
<dbReference type="PANTHER" id="PTHR35008">
    <property type="entry name" value="BLL4482 PROTEIN-RELATED"/>
    <property type="match status" value="1"/>
</dbReference>
<feature type="chain" id="PRO_5006632984" evidence="7">
    <location>
        <begin position="23"/>
        <end position="640"/>
    </location>
</feature>
<evidence type="ECO:0000256" key="2">
    <source>
        <dbReference type="ARBA" id="ARBA00022723"/>
    </source>
</evidence>
<feature type="transmembrane region" description="Helical" evidence="6">
    <location>
        <begin position="553"/>
        <end position="572"/>
    </location>
</feature>
<dbReference type="Pfam" id="PF13442">
    <property type="entry name" value="Cytochrome_CBB3"/>
    <property type="match status" value="2"/>
</dbReference>
<keyword evidence="7" id="KW-0732">Signal</keyword>
<evidence type="ECO:0000259" key="8">
    <source>
        <dbReference type="PROSITE" id="PS51007"/>
    </source>
</evidence>
<evidence type="ECO:0000256" key="1">
    <source>
        <dbReference type="ARBA" id="ARBA00022617"/>
    </source>
</evidence>
<gene>
    <name evidence="9" type="ORF">LARV_01771</name>
</gene>
<dbReference type="GO" id="GO:0020037">
    <property type="term" value="F:heme binding"/>
    <property type="evidence" value="ECO:0007669"/>
    <property type="project" value="InterPro"/>
</dbReference>